<sequence>MEDYTPYLDPQFREEFGEFCAVYRERGSHTFEEPALRQRLDPDLVEEWIEQMIEPGRIEGNWNPERRLVELEREGVVAEVLFPDFGLPFELYSPTLAAQLGYGARTQEQVDAGDRAYNRWLADFCNTAPDRFAGMASVSFNDPEAAIKEIHRVKELGLKGITMPTFDEKLPLYAEQYDPVWSTIEDLGLVLNTHVAISSTSNRWVGTTAQPPHPACLAPLFRGVVVFYCQQLLDHLVWGGVFERHPRLNVVFTEQGSAWFAGKLIEMDYSWNGSFLRRDVREIVKRPPSEYFQRQCHIGSSLLSTAEVGFRRSIGVDKMMVGVDYPHHEGTWNGGSINYLQAVFGPNDVPEDEARRMLGETTAEVFGFDTAALAPIVDRVGPTPEQLLVAPSQDLFPRGDVHKPLAGATIF</sequence>
<dbReference type="SUPFAM" id="SSF51556">
    <property type="entry name" value="Metallo-dependent hydrolases"/>
    <property type="match status" value="1"/>
</dbReference>
<evidence type="ECO:0000256" key="1">
    <source>
        <dbReference type="ARBA" id="ARBA00023239"/>
    </source>
</evidence>
<gene>
    <name evidence="3" type="ORF">ACEG43_44455</name>
</gene>
<dbReference type="InterPro" id="IPR006680">
    <property type="entry name" value="Amidohydro-rel"/>
</dbReference>
<keyword evidence="1" id="KW-0456">Lyase</keyword>
<dbReference type="PANTHER" id="PTHR21240:SF28">
    <property type="entry name" value="ISO-OROTATE DECARBOXYLASE (EUROFUNG)"/>
    <property type="match status" value="1"/>
</dbReference>
<keyword evidence="4" id="KW-1185">Reference proteome</keyword>
<name>A0ABV4SXV9_9ACTN</name>
<evidence type="ECO:0000259" key="2">
    <source>
        <dbReference type="Pfam" id="PF04909"/>
    </source>
</evidence>
<feature type="domain" description="Amidohydrolase-related" evidence="2">
    <location>
        <begin position="104"/>
        <end position="368"/>
    </location>
</feature>
<dbReference type="EMBL" id="JBGOSP010000051">
    <property type="protein sequence ID" value="MFA3843108.1"/>
    <property type="molecule type" value="Genomic_DNA"/>
</dbReference>
<accession>A0ABV4SXV9</accession>
<dbReference type="RefSeq" id="WP_372566973.1">
    <property type="nucleotide sequence ID" value="NZ_JBGOSP010000051.1"/>
</dbReference>
<dbReference type="Gene3D" id="3.20.20.140">
    <property type="entry name" value="Metal-dependent hydrolases"/>
    <property type="match status" value="1"/>
</dbReference>
<dbReference type="InterPro" id="IPR032466">
    <property type="entry name" value="Metal_Hydrolase"/>
</dbReference>
<reference evidence="3 4" key="1">
    <citation type="submission" date="2024-08" db="EMBL/GenBank/DDBJ databases">
        <title>Genome sequence of Streptomyces aureus CACIA-1.46HGO.</title>
        <authorList>
            <person name="Evangelista-Martinez Z."/>
        </authorList>
    </citation>
    <scope>NUCLEOTIDE SEQUENCE [LARGE SCALE GENOMIC DNA]</scope>
    <source>
        <strain evidence="3 4">CACIA-1.46HGO</strain>
    </source>
</reference>
<comment type="caution">
    <text evidence="3">The sequence shown here is derived from an EMBL/GenBank/DDBJ whole genome shotgun (WGS) entry which is preliminary data.</text>
</comment>
<dbReference type="InterPro" id="IPR032465">
    <property type="entry name" value="ACMSD"/>
</dbReference>
<protein>
    <submittedName>
        <fullName evidence="3">Amidohydrolase family protein</fullName>
    </submittedName>
</protein>
<dbReference type="Pfam" id="PF04909">
    <property type="entry name" value="Amidohydro_2"/>
    <property type="match status" value="1"/>
</dbReference>
<evidence type="ECO:0000313" key="3">
    <source>
        <dbReference type="EMBL" id="MFA3843108.1"/>
    </source>
</evidence>
<evidence type="ECO:0000313" key="4">
    <source>
        <dbReference type="Proteomes" id="UP001571476"/>
    </source>
</evidence>
<proteinExistence type="predicted"/>
<dbReference type="Proteomes" id="UP001571476">
    <property type="component" value="Unassembled WGS sequence"/>
</dbReference>
<organism evidence="3 4">
    <name type="scientific">Streptomyces aureus</name>
    <dbReference type="NCBI Taxonomy" id="193461"/>
    <lineage>
        <taxon>Bacteria</taxon>
        <taxon>Bacillati</taxon>
        <taxon>Actinomycetota</taxon>
        <taxon>Actinomycetes</taxon>
        <taxon>Kitasatosporales</taxon>
        <taxon>Streptomycetaceae</taxon>
        <taxon>Streptomyces</taxon>
    </lineage>
</organism>
<dbReference type="PANTHER" id="PTHR21240">
    <property type="entry name" value="2-AMINO-3-CARBOXYLMUCONATE-6-SEMIALDEHYDE DECARBOXYLASE"/>
    <property type="match status" value="1"/>
</dbReference>